<keyword evidence="1" id="KW-1133">Transmembrane helix</keyword>
<organism evidence="3 7">
    <name type="scientific">Phytophthora fragariae</name>
    <dbReference type="NCBI Taxonomy" id="53985"/>
    <lineage>
        <taxon>Eukaryota</taxon>
        <taxon>Sar</taxon>
        <taxon>Stramenopiles</taxon>
        <taxon>Oomycota</taxon>
        <taxon>Peronosporomycetes</taxon>
        <taxon>Peronosporales</taxon>
        <taxon>Peronosporaceae</taxon>
        <taxon>Phytophthora</taxon>
    </lineage>
</organism>
<name>A0A6A3IKG3_9STRA</name>
<evidence type="ECO:0000313" key="8">
    <source>
        <dbReference type="Proteomes" id="UP000488956"/>
    </source>
</evidence>
<evidence type="ECO:0000313" key="4">
    <source>
        <dbReference type="EMBL" id="KAE9073409.1"/>
    </source>
</evidence>
<dbReference type="EMBL" id="QXFW01002059">
    <property type="protein sequence ID" value="KAE8982540.1"/>
    <property type="molecule type" value="Genomic_DNA"/>
</dbReference>
<evidence type="ECO:0000256" key="1">
    <source>
        <dbReference type="SAM" id="Phobius"/>
    </source>
</evidence>
<evidence type="ECO:0000313" key="6">
    <source>
        <dbReference type="Proteomes" id="UP000441208"/>
    </source>
</evidence>
<protein>
    <recommendedName>
        <fullName evidence="2">SAC domain-containing protein</fullName>
    </recommendedName>
</protein>
<reference evidence="7 8" key="1">
    <citation type="submission" date="2018-09" db="EMBL/GenBank/DDBJ databases">
        <title>Genomic investigation of the strawberry pathogen Phytophthora fragariae indicates pathogenicity is determined by transcriptional variation in three key races.</title>
        <authorList>
            <person name="Adams T.M."/>
            <person name="Armitage A.D."/>
            <person name="Sobczyk M.K."/>
            <person name="Bates H.J."/>
            <person name="Dunwell J.M."/>
            <person name="Nellist C.F."/>
            <person name="Harrison R.J."/>
        </authorList>
    </citation>
    <scope>NUCLEOTIDE SEQUENCE [LARGE SCALE GENOMIC DNA]</scope>
    <source>
        <strain evidence="5 6">NOV-71</strain>
        <strain evidence="4 8">ONT-3</strain>
        <strain evidence="3 7">SCRP245</strain>
    </source>
</reference>
<keyword evidence="1" id="KW-0472">Membrane</keyword>
<comment type="caution">
    <text evidence="3">The sequence shown here is derived from an EMBL/GenBank/DDBJ whole genome shotgun (WGS) entry which is preliminary data.</text>
</comment>
<dbReference type="PANTHER" id="PTHR45662:SF2">
    <property type="entry name" value="PHOSPHATIDYLINOSITOL-3-PHOSPHATASE SAC1"/>
    <property type="match status" value="1"/>
</dbReference>
<sequence>MDNLDRTNVVQSLFGRRSLMLQLNETEALQGNVLNSPFEDFERTFKRVWGNNADAISLFYTGTGALKTDFTRTGKRTKKGALMDGYNSCMRYVMNNFMDGYRQDVLDLLLGRFSVSRSKPSPFQTQGESLESVLTKLMGLVVAFFLVETYRSGSQSYMFERLFRSVLLTLLICAGVFTVLVKKGNALGKKLVRLPSLRPQDGCMTTWKR</sequence>
<dbReference type="Proteomes" id="UP000488956">
    <property type="component" value="Unassembled WGS sequence"/>
</dbReference>
<dbReference type="GO" id="GO:0005783">
    <property type="term" value="C:endoplasmic reticulum"/>
    <property type="evidence" value="ECO:0007669"/>
    <property type="project" value="TreeGrafter"/>
</dbReference>
<dbReference type="PANTHER" id="PTHR45662">
    <property type="entry name" value="PHOSPHATIDYLINOSITIDE PHOSPHATASE SAC1"/>
    <property type="match status" value="1"/>
</dbReference>
<dbReference type="PROSITE" id="PS50275">
    <property type="entry name" value="SAC"/>
    <property type="match status" value="1"/>
</dbReference>
<evidence type="ECO:0000313" key="7">
    <source>
        <dbReference type="Proteomes" id="UP000460718"/>
    </source>
</evidence>
<dbReference type="Proteomes" id="UP000460718">
    <property type="component" value="Unassembled WGS sequence"/>
</dbReference>
<dbReference type="InterPro" id="IPR002013">
    <property type="entry name" value="SAC_dom"/>
</dbReference>
<dbReference type="EMBL" id="QXFX01002815">
    <property type="protein sequence ID" value="KAE9073409.1"/>
    <property type="molecule type" value="Genomic_DNA"/>
</dbReference>
<dbReference type="EMBL" id="QXFZ01002324">
    <property type="protein sequence ID" value="KAE9078288.1"/>
    <property type="molecule type" value="Genomic_DNA"/>
</dbReference>
<dbReference type="Proteomes" id="UP000441208">
    <property type="component" value="Unassembled WGS sequence"/>
</dbReference>
<evidence type="ECO:0000259" key="2">
    <source>
        <dbReference type="PROSITE" id="PS50275"/>
    </source>
</evidence>
<feature type="transmembrane region" description="Helical" evidence="1">
    <location>
        <begin position="162"/>
        <end position="181"/>
    </location>
</feature>
<evidence type="ECO:0000313" key="3">
    <source>
        <dbReference type="EMBL" id="KAE8982540.1"/>
    </source>
</evidence>
<evidence type="ECO:0000313" key="5">
    <source>
        <dbReference type="EMBL" id="KAE9078288.1"/>
    </source>
</evidence>
<dbReference type="GO" id="GO:0046856">
    <property type="term" value="P:phosphatidylinositol dephosphorylation"/>
    <property type="evidence" value="ECO:0007669"/>
    <property type="project" value="TreeGrafter"/>
</dbReference>
<dbReference type="AlphaFoldDB" id="A0A6A3IKG3"/>
<gene>
    <name evidence="5" type="ORF">PF007_g23923</name>
    <name evidence="4" type="ORF">PF010_g25087</name>
    <name evidence="3" type="ORF">PF011_g21569</name>
</gene>
<keyword evidence="1" id="KW-0812">Transmembrane</keyword>
<accession>A0A6A3IKG3</accession>
<proteinExistence type="predicted"/>
<dbReference type="GO" id="GO:0043812">
    <property type="term" value="F:phosphatidylinositol-4-phosphate phosphatase activity"/>
    <property type="evidence" value="ECO:0007669"/>
    <property type="project" value="TreeGrafter"/>
</dbReference>
<feature type="domain" description="SAC" evidence="2">
    <location>
        <begin position="1"/>
        <end position="62"/>
    </location>
</feature>